<keyword evidence="1" id="KW-0614">Plasmid</keyword>
<sequence length="82" mass="9419">MTQRFNELYIARVEHQKIIAYYQKLVAHMFQKLRSIDEVGASKPAARTTANEIAPGEEIGKQADQRTVSGNVVRVDFRQRRS</sequence>
<dbReference type="EMBL" id="CP132315">
    <property type="protein sequence ID" value="WLS05236.1"/>
    <property type="molecule type" value="Genomic_DNA"/>
</dbReference>
<evidence type="ECO:0000313" key="1">
    <source>
        <dbReference type="EMBL" id="WLS05236.1"/>
    </source>
</evidence>
<accession>A0ABY9KC99</accession>
<reference evidence="1 2" key="1">
    <citation type="submission" date="2023-08" db="EMBL/GenBank/DDBJ databases">
        <title>Pathogen: clinical or host-associated sample.</title>
        <authorList>
            <person name="Hergert J."/>
            <person name="Casey R."/>
            <person name="Wagner J."/>
            <person name="Young E.L."/>
            <person name="Oakeson K.F."/>
        </authorList>
    </citation>
    <scope>NUCLEOTIDE SEQUENCE [LARGE SCALE GENOMIC DNA]</scope>
    <source>
        <strain evidence="1 2">UPHL-collab-2</strain>
        <plasmid evidence="1 2">unnamed1</plasmid>
    </source>
</reference>
<geneLocation type="plasmid" evidence="1 2">
    <name>unnamed1</name>
</geneLocation>
<gene>
    <name evidence="1" type="ORF">Q9315_24085</name>
</gene>
<protein>
    <submittedName>
        <fullName evidence="1">Uncharacterized protein</fullName>
    </submittedName>
</protein>
<organism evidence="1 2">
    <name type="scientific">Shinella oryzae</name>
    <dbReference type="NCBI Taxonomy" id="2871820"/>
    <lineage>
        <taxon>Bacteria</taxon>
        <taxon>Pseudomonadati</taxon>
        <taxon>Pseudomonadota</taxon>
        <taxon>Alphaproteobacteria</taxon>
        <taxon>Hyphomicrobiales</taxon>
        <taxon>Rhizobiaceae</taxon>
        <taxon>Shinella</taxon>
    </lineage>
</organism>
<keyword evidence="2" id="KW-1185">Reference proteome</keyword>
<dbReference type="RefSeq" id="WP_306161700.1">
    <property type="nucleotide sequence ID" value="NZ_CP132315.1"/>
</dbReference>
<evidence type="ECO:0000313" key="2">
    <source>
        <dbReference type="Proteomes" id="UP001225788"/>
    </source>
</evidence>
<dbReference type="Proteomes" id="UP001225788">
    <property type="component" value="Plasmid unnamed1"/>
</dbReference>
<proteinExistence type="predicted"/>
<name>A0ABY9KC99_9HYPH</name>